<keyword evidence="3" id="KW-1185">Reference proteome</keyword>
<keyword evidence="1" id="KW-1015">Disulfide bond</keyword>
<feature type="disulfide bond" evidence="1">
    <location>
        <begin position="131"/>
        <end position="152"/>
    </location>
</feature>
<feature type="disulfide bond" evidence="1">
    <location>
        <begin position="116"/>
        <end position="188"/>
    </location>
</feature>
<dbReference type="Proteomes" id="UP001144673">
    <property type="component" value="Unassembled WGS sequence"/>
</dbReference>
<dbReference type="PROSITE" id="PS51367">
    <property type="entry name" value="THAUMATIN_2"/>
    <property type="match status" value="1"/>
</dbReference>
<dbReference type="EMBL" id="JAJHUN010000002">
    <property type="protein sequence ID" value="KAJ4161624.1"/>
    <property type="molecule type" value="Genomic_DNA"/>
</dbReference>
<feature type="disulfide bond" evidence="1">
    <location>
        <begin position="167"/>
        <end position="177"/>
    </location>
</feature>
<dbReference type="SMART" id="SM00205">
    <property type="entry name" value="THN"/>
    <property type="match status" value="1"/>
</dbReference>
<dbReference type="InterPro" id="IPR001938">
    <property type="entry name" value="Thaumatin"/>
</dbReference>
<dbReference type="PIRSF" id="PIRSF002703">
    <property type="entry name" value="Thaumatin"/>
    <property type="match status" value="1"/>
</dbReference>
<evidence type="ECO:0000313" key="3">
    <source>
        <dbReference type="Proteomes" id="UP001144673"/>
    </source>
</evidence>
<dbReference type="GeneID" id="80894812"/>
<feature type="disulfide bond" evidence="1">
    <location>
        <begin position="111"/>
        <end position="205"/>
    </location>
</feature>
<proteinExistence type="predicted"/>
<dbReference type="Pfam" id="PF00314">
    <property type="entry name" value="Thaumatin"/>
    <property type="match status" value="1"/>
</dbReference>
<dbReference type="RefSeq" id="XP_056058008.1">
    <property type="nucleotide sequence ID" value="XM_056199571.1"/>
</dbReference>
<dbReference type="KEGG" id="amus:LMH87_007653"/>
<sequence>MLTNTLSLELINHCPQPVWPAIAANSPWQNAPNPLTDTSALHLGDSRHFSLAVPWSGRIWGDCGRSSCWNQTGKATTLFEFDTSGGQVSYDISLVDALTLGMKIIPANPACPPTECDVPAYVGSNANGVLCPASNLIWRNGANGNLSDVLGCNSDCTLHTGVARFCCEPGPEGRKMCSGANPWFKTVCPNVYTYASDDETGMKACSTDAFKVIFTCPQ</sequence>
<dbReference type="InterPro" id="IPR037176">
    <property type="entry name" value="Osmotin/thaumatin-like_sf"/>
</dbReference>
<evidence type="ECO:0008006" key="4">
    <source>
        <dbReference type="Google" id="ProtNLM"/>
    </source>
</evidence>
<evidence type="ECO:0000313" key="2">
    <source>
        <dbReference type="EMBL" id="KAJ4161624.1"/>
    </source>
</evidence>
<dbReference type="Gene3D" id="2.60.110.10">
    <property type="entry name" value="Thaumatin"/>
    <property type="match status" value="1"/>
</dbReference>
<reference evidence="2" key="1">
    <citation type="journal article" date="2023" name="Access Microbiol">
        <title>De-novo genome assembly for Akanthomyces muscarius, a biocontrol agent of insect agricultural pests.</title>
        <authorList>
            <person name="Erdos Z."/>
            <person name="Studholme D.J."/>
            <person name="Raymond B."/>
            <person name="Sharma M."/>
        </authorList>
    </citation>
    <scope>NUCLEOTIDE SEQUENCE</scope>
    <source>
        <strain evidence="2">Ve6</strain>
    </source>
</reference>
<accession>A0A9W8QKL0</accession>
<evidence type="ECO:0000256" key="1">
    <source>
        <dbReference type="PIRSR" id="PIRSR002703-1"/>
    </source>
</evidence>
<gene>
    <name evidence="2" type="ORF">LMH87_007653</name>
</gene>
<feature type="disulfide bond" evidence="1">
    <location>
        <begin position="156"/>
        <end position="166"/>
    </location>
</feature>
<dbReference type="SUPFAM" id="SSF49870">
    <property type="entry name" value="Osmotin, thaumatin-like protein"/>
    <property type="match status" value="1"/>
</dbReference>
<protein>
    <recommendedName>
        <fullName evidence="4">Thaumatin-like protein</fullName>
    </recommendedName>
</protein>
<dbReference type="AlphaFoldDB" id="A0A9W8QKL0"/>
<comment type="caution">
    <text evidence="2">The sequence shown here is derived from an EMBL/GenBank/DDBJ whole genome shotgun (WGS) entry which is preliminary data.</text>
</comment>
<organism evidence="2 3">
    <name type="scientific">Akanthomyces muscarius</name>
    <name type="common">Entomopathogenic fungus</name>
    <name type="synonym">Lecanicillium muscarium</name>
    <dbReference type="NCBI Taxonomy" id="2231603"/>
    <lineage>
        <taxon>Eukaryota</taxon>
        <taxon>Fungi</taxon>
        <taxon>Dikarya</taxon>
        <taxon>Ascomycota</taxon>
        <taxon>Pezizomycotina</taxon>
        <taxon>Sordariomycetes</taxon>
        <taxon>Hypocreomycetidae</taxon>
        <taxon>Hypocreales</taxon>
        <taxon>Cordycipitaceae</taxon>
        <taxon>Akanthomyces</taxon>
    </lineage>
</organism>
<dbReference type="PANTHER" id="PTHR31013:SF2">
    <property type="entry name" value="THAUMATIN-LIKE PROTEIN"/>
    <property type="match status" value="1"/>
</dbReference>
<feature type="disulfide bond" evidence="1">
    <location>
        <begin position="14"/>
        <end position="216"/>
    </location>
</feature>
<dbReference type="PANTHER" id="PTHR31013">
    <property type="entry name" value="THAUMATIN FAMILY PROTEIN-RELATED"/>
    <property type="match status" value="1"/>
</dbReference>
<feature type="disulfide bond" evidence="1">
    <location>
        <begin position="63"/>
        <end position="68"/>
    </location>
</feature>
<name>A0A9W8QKL0_AKAMU</name>